<gene>
    <name evidence="1" type="ORF">MANES_02G209800</name>
</gene>
<accession>A0A2C9WIF2</accession>
<dbReference type="EMBL" id="CM004388">
    <property type="protein sequence ID" value="OAY58826.1"/>
    <property type="molecule type" value="Genomic_DNA"/>
</dbReference>
<organism evidence="1">
    <name type="scientific">Manihot esculenta</name>
    <name type="common">Cassava</name>
    <name type="synonym">Jatropha manihot</name>
    <dbReference type="NCBI Taxonomy" id="3983"/>
    <lineage>
        <taxon>Eukaryota</taxon>
        <taxon>Viridiplantae</taxon>
        <taxon>Streptophyta</taxon>
        <taxon>Embryophyta</taxon>
        <taxon>Tracheophyta</taxon>
        <taxon>Spermatophyta</taxon>
        <taxon>Magnoliopsida</taxon>
        <taxon>eudicotyledons</taxon>
        <taxon>Gunneridae</taxon>
        <taxon>Pentapetalae</taxon>
        <taxon>rosids</taxon>
        <taxon>fabids</taxon>
        <taxon>Malpighiales</taxon>
        <taxon>Euphorbiaceae</taxon>
        <taxon>Crotonoideae</taxon>
        <taxon>Manihoteae</taxon>
        <taxon>Manihot</taxon>
    </lineage>
</organism>
<sequence length="61" mass="6832">MNKSCMKNLLRTYHIGRPSIGSSSKTKVVSEKPLAIPFSRVRCFILIIGISSRPQLYSFSS</sequence>
<dbReference type="AlphaFoldDB" id="A0A2C9WIF2"/>
<protein>
    <submittedName>
        <fullName evidence="1">Uncharacterized protein</fullName>
    </submittedName>
</protein>
<name>A0A2C9WIF2_MANES</name>
<proteinExistence type="predicted"/>
<reference evidence="1" key="1">
    <citation type="submission" date="2016-02" db="EMBL/GenBank/DDBJ databases">
        <title>WGS assembly of Manihot esculenta.</title>
        <authorList>
            <person name="Bredeson J.V."/>
            <person name="Prochnik S.E."/>
            <person name="Lyons J.B."/>
            <person name="Schmutz J."/>
            <person name="Grimwood J."/>
            <person name="Vrebalov J."/>
            <person name="Bart R.S."/>
            <person name="Amuge T."/>
            <person name="Ferguson M.E."/>
            <person name="Green R."/>
            <person name="Putnam N."/>
            <person name="Stites J."/>
            <person name="Rounsley S."/>
            <person name="Rokhsar D.S."/>
        </authorList>
    </citation>
    <scope>NUCLEOTIDE SEQUENCE [LARGE SCALE GENOMIC DNA]</scope>
    <source>
        <tissue evidence="1">Leaf</tissue>
    </source>
</reference>
<evidence type="ECO:0000313" key="1">
    <source>
        <dbReference type="EMBL" id="OAY58826.1"/>
    </source>
</evidence>